<dbReference type="PROSITE" id="PS50076">
    <property type="entry name" value="DNAJ_2"/>
    <property type="match status" value="1"/>
</dbReference>
<evidence type="ECO:0000313" key="5">
    <source>
        <dbReference type="Proteomes" id="UP000177751"/>
    </source>
</evidence>
<dbReference type="InterPro" id="IPR036869">
    <property type="entry name" value="J_dom_sf"/>
</dbReference>
<evidence type="ECO:0000256" key="2">
    <source>
        <dbReference type="SAM" id="MobiDB-lite"/>
    </source>
</evidence>
<dbReference type="Pfam" id="PF00226">
    <property type="entry name" value="DnaJ"/>
    <property type="match status" value="1"/>
</dbReference>
<evidence type="ECO:0000256" key="1">
    <source>
        <dbReference type="SAM" id="Coils"/>
    </source>
</evidence>
<gene>
    <name evidence="4" type="ORF">A2401_02645</name>
</gene>
<dbReference type="SUPFAM" id="SSF46565">
    <property type="entry name" value="Chaperone J-domain"/>
    <property type="match status" value="1"/>
</dbReference>
<dbReference type="InterPro" id="IPR001623">
    <property type="entry name" value="DnaJ_domain"/>
</dbReference>
<dbReference type="PRINTS" id="PR00625">
    <property type="entry name" value="JDOMAIN"/>
</dbReference>
<keyword evidence="1" id="KW-0175">Coiled coil</keyword>
<evidence type="ECO:0000313" key="4">
    <source>
        <dbReference type="EMBL" id="OGZ84302.1"/>
    </source>
</evidence>
<feature type="region of interest" description="Disordered" evidence="2">
    <location>
        <begin position="1"/>
        <end position="58"/>
    </location>
</feature>
<protein>
    <recommendedName>
        <fullName evidence="3">J domain-containing protein</fullName>
    </recommendedName>
</protein>
<evidence type="ECO:0000259" key="3">
    <source>
        <dbReference type="PROSITE" id="PS50076"/>
    </source>
</evidence>
<dbReference type="AlphaFoldDB" id="A0A1G2JB78"/>
<sequence length="469" mass="51763">MSESPESAPAPEQTPASESSPTPEAGPQVPNFEQAPQPEIPQQEAQNSPSPEIRLGKGNCWETLSLDKNASKEDIGSRYRDLAKKYHPDAGGNPEDFKVLQKAYEDTKNISVNGSPDGIAPEATMAAGAGVAASGMAERGVTPEQRQAAMDAMFAAANISRKESVFYGHHPEQDLNAQHEARIREIDEDYARRKKEDEQFNASVAEMQRKIDEEIAAKKAQEKAEQEKMQRYIFSPTGPDEFVRDMQTSAIKDIIMPLSESGLLSPQEINEFMAVGRAVQTEANRPDEKEQKRGNNIEALVNPNVENSALLHAKISEYIYNGETKADKREKAVRDHGYDVDKLIEAGRNVKKQLKKVEDEDIGLGGDGRNFSKLSENDRIVAELLRGLAVSKRGEGENSYSRHSFLSVGLAELLSDQMGKLDKAVIKPNIGKGRDEVCLKAEGLLNEIPAGIVKNQYKTAWDILKSEIY</sequence>
<dbReference type="CDD" id="cd06257">
    <property type="entry name" value="DnaJ"/>
    <property type="match status" value="1"/>
</dbReference>
<reference evidence="4 5" key="1">
    <citation type="journal article" date="2016" name="Nat. Commun.">
        <title>Thousands of microbial genomes shed light on interconnected biogeochemical processes in an aquifer system.</title>
        <authorList>
            <person name="Anantharaman K."/>
            <person name="Brown C.T."/>
            <person name="Hug L.A."/>
            <person name="Sharon I."/>
            <person name="Castelle C.J."/>
            <person name="Probst A.J."/>
            <person name="Thomas B.C."/>
            <person name="Singh A."/>
            <person name="Wilkins M.J."/>
            <person name="Karaoz U."/>
            <person name="Brodie E.L."/>
            <person name="Williams K.H."/>
            <person name="Hubbard S.S."/>
            <person name="Banfield J.F."/>
        </authorList>
    </citation>
    <scope>NUCLEOTIDE SEQUENCE [LARGE SCALE GENOMIC DNA]</scope>
</reference>
<feature type="coiled-coil region" evidence="1">
    <location>
        <begin position="176"/>
        <end position="224"/>
    </location>
</feature>
<dbReference type="Proteomes" id="UP000177751">
    <property type="component" value="Unassembled WGS sequence"/>
</dbReference>
<feature type="compositionally biased region" description="Low complexity" evidence="2">
    <location>
        <begin position="33"/>
        <end position="46"/>
    </location>
</feature>
<accession>A0A1G2JB78</accession>
<dbReference type="Gene3D" id="1.10.287.110">
    <property type="entry name" value="DnaJ domain"/>
    <property type="match status" value="1"/>
</dbReference>
<dbReference type="STRING" id="1802229.A2401_02645"/>
<feature type="domain" description="J" evidence="3">
    <location>
        <begin position="59"/>
        <end position="112"/>
    </location>
</feature>
<name>A0A1G2JB78_9BACT</name>
<organism evidence="4 5">
    <name type="scientific">Candidatus Staskawiczbacteria bacterium RIFOXYC1_FULL_38_18</name>
    <dbReference type="NCBI Taxonomy" id="1802229"/>
    <lineage>
        <taxon>Bacteria</taxon>
        <taxon>Candidatus Staskawicziibacteriota</taxon>
    </lineage>
</organism>
<dbReference type="SMART" id="SM00271">
    <property type="entry name" value="DnaJ"/>
    <property type="match status" value="1"/>
</dbReference>
<dbReference type="EMBL" id="MHPP01000019">
    <property type="protein sequence ID" value="OGZ84302.1"/>
    <property type="molecule type" value="Genomic_DNA"/>
</dbReference>
<comment type="caution">
    <text evidence="4">The sequence shown here is derived from an EMBL/GenBank/DDBJ whole genome shotgun (WGS) entry which is preliminary data.</text>
</comment>
<proteinExistence type="predicted"/>